<feature type="region of interest" description="Disordered" evidence="3">
    <location>
        <begin position="190"/>
        <end position="268"/>
    </location>
</feature>
<gene>
    <name evidence="5" type="ORF">FVE85_9078</name>
</gene>
<evidence type="ECO:0000313" key="5">
    <source>
        <dbReference type="EMBL" id="KAA8492806.1"/>
    </source>
</evidence>
<feature type="compositionally biased region" description="Low complexity" evidence="3">
    <location>
        <begin position="69"/>
        <end position="78"/>
    </location>
</feature>
<dbReference type="EMBL" id="VRMN01000008">
    <property type="protein sequence ID" value="KAA8492806.1"/>
    <property type="molecule type" value="Genomic_DNA"/>
</dbReference>
<protein>
    <submittedName>
        <fullName evidence="5">THO complex subunit 4</fullName>
    </submittedName>
</protein>
<feature type="compositionally biased region" description="Basic and acidic residues" evidence="3">
    <location>
        <begin position="208"/>
        <end position="229"/>
    </location>
</feature>
<dbReference type="Proteomes" id="UP000324585">
    <property type="component" value="Unassembled WGS sequence"/>
</dbReference>
<dbReference type="AlphaFoldDB" id="A0A5J4YND2"/>
<evidence type="ECO:0000313" key="6">
    <source>
        <dbReference type="Proteomes" id="UP000324585"/>
    </source>
</evidence>
<dbReference type="InterPro" id="IPR012677">
    <property type="entry name" value="Nucleotide-bd_a/b_plait_sf"/>
</dbReference>
<proteinExistence type="predicted"/>
<sequence length="268" mass="28347">MNIDRPLDEILKEEKKAALAKRKELQKEKAAAKAKLDAETPKPAGKKGAHKAQGQAQAKGEGETKKGAKGAPAPANGAANGGGAEAGGKGKNAKKRERDGAPDPVKSGAAPVKKQTGDLRSKISTPSKFALVRVWNIEDSVSKKDVTELAAGEGAVKMVKMWSTPRSQQTAEIAFELLTAAQAFITKYNGVPLDGRPLRMSLTSPEKPGSEPPKKKVDTPAKQVQDEGKSNAAEDGNPRKRAKRGARNNKNSKEAVKADAQDSEKKSD</sequence>
<comment type="caution">
    <text evidence="5">The sequence shown here is derived from an EMBL/GenBank/DDBJ whole genome shotgun (WGS) entry which is preliminary data.</text>
</comment>
<name>A0A5J4YND2_PORPP</name>
<reference evidence="6" key="1">
    <citation type="journal article" date="2019" name="Nat. Commun.">
        <title>Expansion of phycobilisome linker gene families in mesophilic red algae.</title>
        <authorList>
            <person name="Lee J."/>
            <person name="Kim D."/>
            <person name="Bhattacharya D."/>
            <person name="Yoon H.S."/>
        </authorList>
    </citation>
    <scope>NUCLEOTIDE SEQUENCE [LARGE SCALE GENOMIC DNA]</scope>
    <source>
        <strain evidence="6">CCMP 1328</strain>
    </source>
</reference>
<evidence type="ECO:0000256" key="1">
    <source>
        <dbReference type="ARBA" id="ARBA00022884"/>
    </source>
</evidence>
<dbReference type="InterPro" id="IPR000504">
    <property type="entry name" value="RRM_dom"/>
</dbReference>
<dbReference type="GO" id="GO:0006406">
    <property type="term" value="P:mRNA export from nucleus"/>
    <property type="evidence" value="ECO:0007669"/>
    <property type="project" value="TreeGrafter"/>
</dbReference>
<keyword evidence="1 2" id="KW-0694">RNA-binding</keyword>
<dbReference type="OMA" id="FANGHSA"/>
<keyword evidence="6" id="KW-1185">Reference proteome</keyword>
<feature type="region of interest" description="Disordered" evidence="3">
    <location>
        <begin position="20"/>
        <end position="125"/>
    </location>
</feature>
<dbReference type="InterPro" id="IPR051229">
    <property type="entry name" value="ALYREF_mRNA_export"/>
</dbReference>
<dbReference type="PANTHER" id="PTHR19965">
    <property type="entry name" value="RNA AND EXPORT FACTOR BINDING PROTEIN"/>
    <property type="match status" value="1"/>
</dbReference>
<dbReference type="Gene3D" id="3.30.70.330">
    <property type="match status" value="1"/>
</dbReference>
<organism evidence="5 6">
    <name type="scientific">Porphyridium purpureum</name>
    <name type="common">Red alga</name>
    <name type="synonym">Porphyridium cruentum</name>
    <dbReference type="NCBI Taxonomy" id="35688"/>
    <lineage>
        <taxon>Eukaryota</taxon>
        <taxon>Rhodophyta</taxon>
        <taxon>Bangiophyceae</taxon>
        <taxon>Porphyridiales</taxon>
        <taxon>Porphyridiaceae</taxon>
        <taxon>Porphyridium</taxon>
    </lineage>
</organism>
<evidence type="ECO:0000259" key="4">
    <source>
        <dbReference type="PROSITE" id="PS50102"/>
    </source>
</evidence>
<dbReference type="GO" id="GO:0003729">
    <property type="term" value="F:mRNA binding"/>
    <property type="evidence" value="ECO:0007669"/>
    <property type="project" value="TreeGrafter"/>
</dbReference>
<dbReference type="PANTHER" id="PTHR19965:SF35">
    <property type="entry name" value="RNA ANNEALING PROTEIN YRA1"/>
    <property type="match status" value="1"/>
</dbReference>
<evidence type="ECO:0000256" key="3">
    <source>
        <dbReference type="SAM" id="MobiDB-lite"/>
    </source>
</evidence>
<feature type="compositionally biased region" description="Basic and acidic residues" evidence="3">
    <location>
        <begin position="20"/>
        <end position="40"/>
    </location>
</feature>
<dbReference type="PROSITE" id="PS50102">
    <property type="entry name" value="RRM"/>
    <property type="match status" value="1"/>
</dbReference>
<feature type="compositionally biased region" description="Gly residues" evidence="3">
    <location>
        <begin position="79"/>
        <end position="90"/>
    </location>
</feature>
<feature type="compositionally biased region" description="Basic and acidic residues" evidence="3">
    <location>
        <begin position="251"/>
        <end position="268"/>
    </location>
</feature>
<dbReference type="OrthoDB" id="1049195at2759"/>
<dbReference type="GO" id="GO:0005634">
    <property type="term" value="C:nucleus"/>
    <property type="evidence" value="ECO:0007669"/>
    <property type="project" value="TreeGrafter"/>
</dbReference>
<accession>A0A5J4YND2</accession>
<dbReference type="SUPFAM" id="SSF54928">
    <property type="entry name" value="RNA-binding domain, RBD"/>
    <property type="match status" value="1"/>
</dbReference>
<evidence type="ECO:0000256" key="2">
    <source>
        <dbReference type="PROSITE-ProRule" id="PRU00176"/>
    </source>
</evidence>
<dbReference type="InterPro" id="IPR035979">
    <property type="entry name" value="RBD_domain_sf"/>
</dbReference>
<feature type="domain" description="RRM" evidence="4">
    <location>
        <begin position="130"/>
        <end position="205"/>
    </location>
</feature>